<keyword evidence="4" id="KW-1185">Reference proteome</keyword>
<evidence type="ECO:0000256" key="2">
    <source>
        <dbReference type="SAM" id="Phobius"/>
    </source>
</evidence>
<keyword evidence="1" id="KW-0175">Coiled coil</keyword>
<keyword evidence="2" id="KW-1133">Transmembrane helix</keyword>
<gene>
    <name evidence="3" type="ORF">FQV37_2220</name>
</gene>
<evidence type="ECO:0000256" key="1">
    <source>
        <dbReference type="SAM" id="Coils"/>
    </source>
</evidence>
<feature type="transmembrane region" description="Helical" evidence="2">
    <location>
        <begin position="7"/>
        <end position="25"/>
    </location>
</feature>
<keyword evidence="2" id="KW-0472">Membrane</keyword>
<evidence type="ECO:0000313" key="4">
    <source>
        <dbReference type="Proteomes" id="UP000471465"/>
    </source>
</evidence>
<dbReference type="Proteomes" id="UP000471465">
    <property type="component" value="Unassembled WGS sequence"/>
</dbReference>
<name>A0A6N7BWV2_9GAMM</name>
<feature type="coiled-coil region" evidence="1">
    <location>
        <begin position="36"/>
        <end position="65"/>
    </location>
</feature>
<protein>
    <submittedName>
        <fullName evidence="3">Uncharacterized protein</fullName>
    </submittedName>
</protein>
<sequence>MKKTLKWVGIFFAVIFIIGIIAAIFETDEQAAARELDTKNKEVAAEQVKAEKLQAKADKQAAKDKAEVVDDGRMSKIELYVECQVKVQNSLKNPRSFDPERRSLKYLVKENGNQLIGFDFYAENSFGGEEIHQAVCEFDKNDKIVSAGYK</sequence>
<dbReference type="EMBL" id="VZIZ01000047">
    <property type="protein sequence ID" value="KAF0567443.1"/>
    <property type="molecule type" value="Genomic_DNA"/>
</dbReference>
<dbReference type="AlphaFoldDB" id="A0A6N7BWV2"/>
<evidence type="ECO:0000313" key="3">
    <source>
        <dbReference type="EMBL" id="KAF0567443.1"/>
    </source>
</evidence>
<comment type="caution">
    <text evidence="3">The sequence shown here is derived from an EMBL/GenBank/DDBJ whole genome shotgun (WGS) entry which is preliminary data.</text>
</comment>
<reference evidence="3 4" key="1">
    <citation type="submission" date="2019-09" db="EMBL/GenBank/DDBJ databases">
        <title>Draft genome sequence of Psychrobacter nivimaris LAMA 639, in search for biotechnological relevant genes.</title>
        <authorList>
            <person name="Lima A.O.S."/>
            <person name="Staloch B.E.K."/>
            <person name="Freitas R.C."/>
            <person name="Niero H."/>
            <person name="Silva M.A.C."/>
        </authorList>
    </citation>
    <scope>NUCLEOTIDE SEQUENCE [LARGE SCALE GENOMIC DNA]</scope>
    <source>
        <strain evidence="3 4">LAMA 639</strain>
    </source>
</reference>
<dbReference type="RefSeq" id="WP_160023708.1">
    <property type="nucleotide sequence ID" value="NZ_VZIZ01000047.1"/>
</dbReference>
<keyword evidence="2" id="KW-0812">Transmembrane</keyword>
<accession>A0A6N7BWV2</accession>
<organism evidence="3 4">
    <name type="scientific">Psychrobacter nivimaris</name>
    <dbReference type="NCBI Taxonomy" id="281738"/>
    <lineage>
        <taxon>Bacteria</taxon>
        <taxon>Pseudomonadati</taxon>
        <taxon>Pseudomonadota</taxon>
        <taxon>Gammaproteobacteria</taxon>
        <taxon>Moraxellales</taxon>
        <taxon>Moraxellaceae</taxon>
        <taxon>Psychrobacter</taxon>
    </lineage>
</organism>
<proteinExistence type="predicted"/>